<evidence type="ECO:0000259" key="2">
    <source>
        <dbReference type="PROSITE" id="PS50206"/>
    </source>
</evidence>
<dbReference type="InterPro" id="IPR001763">
    <property type="entry name" value="Rhodanese-like_dom"/>
</dbReference>
<dbReference type="Gene3D" id="3.40.250.10">
    <property type="entry name" value="Rhodanese-like domain"/>
    <property type="match status" value="1"/>
</dbReference>
<dbReference type="Pfam" id="PF00581">
    <property type="entry name" value="Rhodanese"/>
    <property type="match status" value="1"/>
</dbReference>
<keyword evidence="4" id="KW-1185">Reference proteome</keyword>
<evidence type="ECO:0000256" key="1">
    <source>
        <dbReference type="SAM" id="SignalP"/>
    </source>
</evidence>
<dbReference type="Proteomes" id="UP000245680">
    <property type="component" value="Unassembled WGS sequence"/>
</dbReference>
<proteinExistence type="predicted"/>
<dbReference type="InterPro" id="IPR036873">
    <property type="entry name" value="Rhodanese-like_dom_sf"/>
</dbReference>
<organism evidence="3 4">
    <name type="scientific">Meridianimarinicoccus roseus</name>
    <dbReference type="NCBI Taxonomy" id="2072018"/>
    <lineage>
        <taxon>Bacteria</taxon>
        <taxon>Pseudomonadati</taxon>
        <taxon>Pseudomonadota</taxon>
        <taxon>Alphaproteobacteria</taxon>
        <taxon>Rhodobacterales</taxon>
        <taxon>Paracoccaceae</taxon>
        <taxon>Meridianimarinicoccus</taxon>
    </lineage>
</organism>
<name>A0A2V2LFY1_9RHOB</name>
<evidence type="ECO:0000313" key="4">
    <source>
        <dbReference type="Proteomes" id="UP000245680"/>
    </source>
</evidence>
<dbReference type="OrthoDB" id="9812109at2"/>
<sequence length="155" mass="16433">MAHGRRALVLGLAAAPFALITSSLNAQERTVWSADEAYDALLGDSARVIDVRSREEWLETGVGAGVWPISMHEDRFPDRLFAAKALAGSRDVGLICATGGRSASLLRALRQARYDGYVDISEGMLGSRQGPGWLAAGLPVVPLDAALASMPEELA</sequence>
<gene>
    <name evidence="3" type="ORF">DKT77_12475</name>
</gene>
<accession>A0A2V2LFY1</accession>
<feature type="signal peptide" evidence="1">
    <location>
        <begin position="1"/>
        <end position="26"/>
    </location>
</feature>
<evidence type="ECO:0000313" key="3">
    <source>
        <dbReference type="EMBL" id="PWR02414.1"/>
    </source>
</evidence>
<dbReference type="PROSITE" id="PS50206">
    <property type="entry name" value="RHODANESE_3"/>
    <property type="match status" value="1"/>
</dbReference>
<feature type="domain" description="Rhodanese" evidence="2">
    <location>
        <begin position="42"/>
        <end position="142"/>
    </location>
</feature>
<feature type="chain" id="PRO_5015873872" evidence="1">
    <location>
        <begin position="27"/>
        <end position="155"/>
    </location>
</feature>
<reference evidence="3 4" key="1">
    <citation type="submission" date="2018-05" db="EMBL/GenBank/DDBJ databases">
        <title>Rhodobacteraceae gen. nov., sp. nov. isolated from sea water.</title>
        <authorList>
            <person name="Ren Y."/>
        </authorList>
    </citation>
    <scope>NUCLEOTIDE SEQUENCE [LARGE SCALE GENOMIC DNA]</scope>
    <source>
        <strain evidence="3 4">TG-679</strain>
    </source>
</reference>
<dbReference type="AlphaFoldDB" id="A0A2V2LFY1"/>
<protein>
    <submittedName>
        <fullName evidence="3">Rhodanese-like domain-containing protein</fullName>
    </submittedName>
</protein>
<comment type="caution">
    <text evidence="3">The sequence shown here is derived from an EMBL/GenBank/DDBJ whole genome shotgun (WGS) entry which is preliminary data.</text>
</comment>
<dbReference type="EMBL" id="QGKU01000038">
    <property type="protein sequence ID" value="PWR02414.1"/>
    <property type="molecule type" value="Genomic_DNA"/>
</dbReference>
<dbReference type="SUPFAM" id="SSF52821">
    <property type="entry name" value="Rhodanese/Cell cycle control phosphatase"/>
    <property type="match status" value="1"/>
</dbReference>
<keyword evidence="1" id="KW-0732">Signal</keyword>